<organism evidence="4 5">
    <name type="scientific">Rarispira pelagica</name>
    <dbReference type="NCBI Taxonomy" id="3141764"/>
    <lineage>
        <taxon>Bacteria</taxon>
        <taxon>Pseudomonadati</taxon>
        <taxon>Spirochaetota</taxon>
        <taxon>Spirochaetia</taxon>
        <taxon>Winmispirales</taxon>
        <taxon>Winmispiraceae</taxon>
        <taxon>Rarispira</taxon>
    </lineage>
</organism>
<dbReference type="GO" id="GO:0005524">
    <property type="term" value="F:ATP binding"/>
    <property type="evidence" value="ECO:0007669"/>
    <property type="project" value="UniProtKB-KW"/>
</dbReference>
<dbReference type="PANTHER" id="PTHR24220">
    <property type="entry name" value="IMPORT ATP-BINDING PROTEIN"/>
    <property type="match status" value="1"/>
</dbReference>
<dbReference type="Gene3D" id="3.40.50.300">
    <property type="entry name" value="P-loop containing nucleotide triphosphate hydrolases"/>
    <property type="match status" value="2"/>
</dbReference>
<reference evidence="4 5" key="1">
    <citation type="submission" date="2024-03" db="EMBL/GenBank/DDBJ databases">
        <title>Ignisphaera cupida sp. nov., a hyperthermophilic hydrolytic archaeon from a hot spring of Kamchatka, and proposal of Ignisphaeraceae fam. nov.</title>
        <authorList>
            <person name="Podosokorskaya O.A."/>
            <person name="Elcheninov A.G."/>
            <person name="Maltseva A.I."/>
            <person name="Zayulina K.S."/>
            <person name="Novikov A."/>
            <person name="Merkel A.Y."/>
        </authorList>
    </citation>
    <scope>NUCLEOTIDE SEQUENCE [LARGE SCALE GENOMIC DNA]</scope>
    <source>
        <strain evidence="4 5">38H-sp</strain>
    </source>
</reference>
<dbReference type="InterPro" id="IPR027417">
    <property type="entry name" value="P-loop_NTPase"/>
</dbReference>
<dbReference type="Proteomes" id="UP001466331">
    <property type="component" value="Unassembled WGS sequence"/>
</dbReference>
<accession>A0ABU9UB83</accession>
<dbReference type="Pfam" id="PF00005">
    <property type="entry name" value="ABC_tran"/>
    <property type="match status" value="2"/>
</dbReference>
<dbReference type="SUPFAM" id="SSF52540">
    <property type="entry name" value="P-loop containing nucleoside triphosphate hydrolases"/>
    <property type="match status" value="2"/>
</dbReference>
<evidence type="ECO:0000256" key="2">
    <source>
        <dbReference type="ARBA" id="ARBA00022840"/>
    </source>
</evidence>
<dbReference type="SMART" id="SM00382">
    <property type="entry name" value="AAA"/>
    <property type="match status" value="2"/>
</dbReference>
<gene>
    <name evidence="4" type="ORF">WKV44_05225</name>
</gene>
<feature type="domain" description="ABC transporter" evidence="3">
    <location>
        <begin position="254"/>
        <end position="490"/>
    </location>
</feature>
<dbReference type="PROSITE" id="PS00211">
    <property type="entry name" value="ABC_TRANSPORTER_1"/>
    <property type="match status" value="1"/>
</dbReference>
<dbReference type="RefSeq" id="WP_420069383.1">
    <property type="nucleotide sequence ID" value="NZ_JBCHKQ010000002.1"/>
</dbReference>
<dbReference type="InterPro" id="IPR003593">
    <property type="entry name" value="AAA+_ATPase"/>
</dbReference>
<name>A0ABU9UB83_9SPIR</name>
<protein>
    <submittedName>
        <fullName evidence="4">ATP-binding cassette domain-containing protein</fullName>
    </submittedName>
</protein>
<keyword evidence="2 4" id="KW-0067">ATP-binding</keyword>
<evidence type="ECO:0000259" key="3">
    <source>
        <dbReference type="PROSITE" id="PS50893"/>
    </source>
</evidence>
<dbReference type="PROSITE" id="PS50893">
    <property type="entry name" value="ABC_TRANSPORTER_2"/>
    <property type="match status" value="2"/>
</dbReference>
<sequence>MFTNRPVVLKDFTIILKDRKILDSVCFEPEVGSSNVIVGKTGVGKSVLLRTIAGFIPLSIFRLDGTMHIHDLPAYIDGKKTDADTWSEIMSRGVIFVPAESAQVMNPALTLEHNCNLLAPESRDIIVSRLKKYFNLDFDAFSRLYPDEVSGGELQRITLMILLSRIGNLFLLDEPTVNLDRNLRTLFAEFLNNEILSDKNNTVLIASHDLDFIHLLNVDKAYALEDSKLKKLEKLPETEGFEKITLSGAKASGLLLSKVSQTYFKRGIFGEREFVAYKNLNVSFNKSTIYGITGPSGCGKSSMIKGILRLIGGTKGAILLDEQDLISLKPDEYGWDPKNFLAFRKRMAVVQQDSRYAFFPDLKIRESIKQISEAMAGSDHLNEESMLFYMEKVGLKPLHYDAYPYSLSSGEMKRIDIARALASKPEVLLLDEPFAHIDFATRMMVMKVIGEYITQNETIIIVVTHEDFDLRYFVETSFDFPDIISHVAFR</sequence>
<dbReference type="InterPro" id="IPR003439">
    <property type="entry name" value="ABC_transporter-like_ATP-bd"/>
</dbReference>
<comment type="caution">
    <text evidence="4">The sequence shown here is derived from an EMBL/GenBank/DDBJ whole genome shotgun (WGS) entry which is preliminary data.</text>
</comment>
<evidence type="ECO:0000256" key="1">
    <source>
        <dbReference type="ARBA" id="ARBA00022741"/>
    </source>
</evidence>
<dbReference type="InterPro" id="IPR015854">
    <property type="entry name" value="ABC_transpr_LolD-like"/>
</dbReference>
<keyword evidence="5" id="KW-1185">Reference proteome</keyword>
<dbReference type="EMBL" id="JBCHKQ010000002">
    <property type="protein sequence ID" value="MEM5947937.1"/>
    <property type="molecule type" value="Genomic_DNA"/>
</dbReference>
<evidence type="ECO:0000313" key="4">
    <source>
        <dbReference type="EMBL" id="MEM5947937.1"/>
    </source>
</evidence>
<feature type="domain" description="ABC transporter" evidence="3">
    <location>
        <begin position="7"/>
        <end position="251"/>
    </location>
</feature>
<keyword evidence="1" id="KW-0547">Nucleotide-binding</keyword>
<proteinExistence type="predicted"/>
<evidence type="ECO:0000313" key="5">
    <source>
        <dbReference type="Proteomes" id="UP001466331"/>
    </source>
</evidence>
<dbReference type="InterPro" id="IPR017871">
    <property type="entry name" value="ABC_transporter-like_CS"/>
</dbReference>